<keyword evidence="1" id="KW-0732">Signal</keyword>
<gene>
    <name evidence="2" type="ORF">ACFQ07_25180</name>
</gene>
<accession>A0ABW3CPP6</accession>
<organism evidence="2 3">
    <name type="scientific">Actinomadura adrarensis</name>
    <dbReference type="NCBI Taxonomy" id="1819600"/>
    <lineage>
        <taxon>Bacteria</taxon>
        <taxon>Bacillati</taxon>
        <taxon>Actinomycetota</taxon>
        <taxon>Actinomycetes</taxon>
        <taxon>Streptosporangiales</taxon>
        <taxon>Thermomonosporaceae</taxon>
        <taxon>Actinomadura</taxon>
    </lineage>
</organism>
<dbReference type="EMBL" id="JBHTIR010003659">
    <property type="protein sequence ID" value="MFD0855559.1"/>
    <property type="molecule type" value="Genomic_DNA"/>
</dbReference>
<reference evidence="3" key="1">
    <citation type="journal article" date="2019" name="Int. J. Syst. Evol. Microbiol.">
        <title>The Global Catalogue of Microorganisms (GCM) 10K type strain sequencing project: providing services to taxonomists for standard genome sequencing and annotation.</title>
        <authorList>
            <consortium name="The Broad Institute Genomics Platform"/>
            <consortium name="The Broad Institute Genome Sequencing Center for Infectious Disease"/>
            <person name="Wu L."/>
            <person name="Ma J."/>
        </authorList>
    </citation>
    <scope>NUCLEOTIDE SEQUENCE [LARGE SCALE GENOMIC DNA]</scope>
    <source>
        <strain evidence="3">JCM 31696</strain>
    </source>
</reference>
<protein>
    <submittedName>
        <fullName evidence="2">Uncharacterized protein</fullName>
    </submittedName>
</protein>
<evidence type="ECO:0000256" key="1">
    <source>
        <dbReference type="SAM" id="SignalP"/>
    </source>
</evidence>
<evidence type="ECO:0000313" key="3">
    <source>
        <dbReference type="Proteomes" id="UP001597083"/>
    </source>
</evidence>
<proteinExistence type="predicted"/>
<feature type="signal peptide" evidence="1">
    <location>
        <begin position="1"/>
        <end position="21"/>
    </location>
</feature>
<keyword evidence="3" id="KW-1185">Reference proteome</keyword>
<evidence type="ECO:0000313" key="2">
    <source>
        <dbReference type="EMBL" id="MFD0855559.1"/>
    </source>
</evidence>
<dbReference type="Proteomes" id="UP001597083">
    <property type="component" value="Unassembled WGS sequence"/>
</dbReference>
<comment type="caution">
    <text evidence="2">The sequence shown here is derived from an EMBL/GenBank/DDBJ whole genome shotgun (WGS) entry which is preliminary data.</text>
</comment>
<feature type="chain" id="PRO_5046951177" evidence="1">
    <location>
        <begin position="22"/>
        <end position="80"/>
    </location>
</feature>
<name>A0ABW3CPP6_9ACTN</name>
<sequence>MRLRPALPLVSAVSAVSVVLAASLIGAAPAHSGERVVLESGHVDAIDIEYEDGELEVHVHDETVEPDVAREPDDVLFRVL</sequence>
<feature type="non-terminal residue" evidence="2">
    <location>
        <position position="80"/>
    </location>
</feature>